<evidence type="ECO:0000259" key="7">
    <source>
        <dbReference type="PROSITE" id="PS50119"/>
    </source>
</evidence>
<dbReference type="AlphaFoldDB" id="A0A8S3RNX5"/>
<dbReference type="Gene3D" id="3.30.160.60">
    <property type="entry name" value="Classic Zinc Finger"/>
    <property type="match status" value="1"/>
</dbReference>
<dbReference type="Gene3D" id="2.60.120.820">
    <property type="entry name" value="PHR domain"/>
    <property type="match status" value="1"/>
</dbReference>
<dbReference type="GO" id="GO:0008270">
    <property type="term" value="F:zinc ion binding"/>
    <property type="evidence" value="ECO:0007669"/>
    <property type="project" value="UniProtKB-KW"/>
</dbReference>
<dbReference type="PROSITE" id="PS50089">
    <property type="entry name" value="ZF_RING_2"/>
    <property type="match status" value="1"/>
</dbReference>
<protein>
    <submittedName>
        <fullName evidence="8">TRIM56</fullName>
        <ecNumber evidence="8">2.3.2.27</ecNumber>
    </submittedName>
</protein>
<dbReference type="GO" id="GO:0061630">
    <property type="term" value="F:ubiquitin protein ligase activity"/>
    <property type="evidence" value="ECO:0007669"/>
    <property type="project" value="UniProtKB-EC"/>
</dbReference>
<comment type="caution">
    <text evidence="8">The sequence shown here is derived from an EMBL/GenBank/DDBJ whole genome shotgun (WGS) entry which is preliminary data.</text>
</comment>
<reference evidence="8" key="1">
    <citation type="submission" date="2021-03" db="EMBL/GenBank/DDBJ databases">
        <authorList>
            <person name="Bekaert M."/>
        </authorList>
    </citation>
    <scope>NUCLEOTIDE SEQUENCE</scope>
</reference>
<dbReference type="Pfam" id="PF08005">
    <property type="entry name" value="PHR"/>
    <property type="match status" value="1"/>
</dbReference>
<evidence type="ECO:0000259" key="6">
    <source>
        <dbReference type="PROSITE" id="PS50089"/>
    </source>
</evidence>
<dbReference type="InterPro" id="IPR001841">
    <property type="entry name" value="Znf_RING"/>
</dbReference>
<feature type="coiled-coil region" evidence="5">
    <location>
        <begin position="276"/>
        <end position="303"/>
    </location>
</feature>
<evidence type="ECO:0000313" key="9">
    <source>
        <dbReference type="Proteomes" id="UP000683360"/>
    </source>
</evidence>
<proteinExistence type="predicted"/>
<dbReference type="PANTHER" id="PTHR25462:SF296">
    <property type="entry name" value="MEIOTIC P26, ISOFORM F"/>
    <property type="match status" value="1"/>
</dbReference>
<keyword evidence="1" id="KW-0479">Metal-binding</keyword>
<sequence>MATSTSYTTDDILICSICLEDFKNPKYLPCLHTFCEGCISTYIASCFEKGSTLQFACPVCRGVVSNLRKNGSADDVAKHLPVNFLIVGLLDLKKIQRPEKRCMSCERLGIESTAAHLCVNCSDTLCDTCNKCHTANKVSADHKIRSLTDVFPEDKIPKSFNSKCSEHTNKNIKLFCKDHDIPCCSMCVSITHRKCGEIVTIEDAAKIYLSENSVDKIQNELQEYCENMNTLVSSNKTVLKDLESDYKVKSKTIEATCKEMMDKVRAFETDRKAELLKIFEEKKDALETRITKLENRLKAINYENEILRISKERASDVQVLLESMKIRSQLKGHKKLLDDKLDMPVQVELPSVESFTEKIENVLHEKCKISSSSVYKFNRFKTMSTNWAMRGSLLNAISVQISSDIYLVGILSFCCTRDESCSITVTLVRESKTLAEMTTNVDKRKAVDNLMHVEFLKAVKLSANQKYDISLKANTYNSTMFDYGFEGQGNVMHEGVNFNFGSSLIYTKSPTNIIQGQITGLLFKTIQ</sequence>
<dbReference type="SUPFAM" id="SSF57850">
    <property type="entry name" value="RING/U-box"/>
    <property type="match status" value="1"/>
</dbReference>
<dbReference type="Pfam" id="PF13445">
    <property type="entry name" value="zf-RING_UBOX"/>
    <property type="match status" value="1"/>
</dbReference>
<dbReference type="Pfam" id="PF00643">
    <property type="entry name" value="zf-B_box"/>
    <property type="match status" value="1"/>
</dbReference>
<dbReference type="PROSITE" id="PS00518">
    <property type="entry name" value="ZF_RING_1"/>
    <property type="match status" value="1"/>
</dbReference>
<dbReference type="InterPro" id="IPR047153">
    <property type="entry name" value="TRIM45/56/19-like"/>
</dbReference>
<keyword evidence="8" id="KW-0012">Acyltransferase</keyword>
<dbReference type="InterPro" id="IPR000315">
    <property type="entry name" value="Znf_B-box"/>
</dbReference>
<keyword evidence="3" id="KW-0862">Zinc</keyword>
<dbReference type="EMBL" id="CAJPWZ010001113">
    <property type="protein sequence ID" value="CAG2208561.1"/>
    <property type="molecule type" value="Genomic_DNA"/>
</dbReference>
<evidence type="ECO:0000256" key="5">
    <source>
        <dbReference type="SAM" id="Coils"/>
    </source>
</evidence>
<name>A0A8S3RNX5_MYTED</name>
<dbReference type="EC" id="2.3.2.27" evidence="8"/>
<dbReference type="InterPro" id="IPR027370">
    <property type="entry name" value="Znf-RING_euk"/>
</dbReference>
<keyword evidence="2 4" id="KW-0863">Zinc-finger</keyword>
<dbReference type="SUPFAM" id="SSF57845">
    <property type="entry name" value="B-box zinc-binding domain"/>
    <property type="match status" value="1"/>
</dbReference>
<dbReference type="SMART" id="SM00184">
    <property type="entry name" value="RING"/>
    <property type="match status" value="1"/>
</dbReference>
<evidence type="ECO:0000256" key="4">
    <source>
        <dbReference type="PROSITE-ProRule" id="PRU00024"/>
    </source>
</evidence>
<evidence type="ECO:0000313" key="8">
    <source>
        <dbReference type="EMBL" id="CAG2208561.1"/>
    </source>
</evidence>
<organism evidence="8 9">
    <name type="scientific">Mytilus edulis</name>
    <name type="common">Blue mussel</name>
    <dbReference type="NCBI Taxonomy" id="6550"/>
    <lineage>
        <taxon>Eukaryota</taxon>
        <taxon>Metazoa</taxon>
        <taxon>Spiralia</taxon>
        <taxon>Lophotrochozoa</taxon>
        <taxon>Mollusca</taxon>
        <taxon>Bivalvia</taxon>
        <taxon>Autobranchia</taxon>
        <taxon>Pteriomorphia</taxon>
        <taxon>Mytilida</taxon>
        <taxon>Mytiloidea</taxon>
        <taxon>Mytilidae</taxon>
        <taxon>Mytilinae</taxon>
        <taxon>Mytilus</taxon>
    </lineage>
</organism>
<evidence type="ECO:0000256" key="1">
    <source>
        <dbReference type="ARBA" id="ARBA00022723"/>
    </source>
</evidence>
<dbReference type="InterPro" id="IPR017907">
    <property type="entry name" value="Znf_RING_CS"/>
</dbReference>
<keyword evidence="8" id="KW-0808">Transferase</keyword>
<keyword evidence="9" id="KW-1185">Reference proteome</keyword>
<dbReference type="Gene3D" id="3.30.40.10">
    <property type="entry name" value="Zinc/RING finger domain, C3HC4 (zinc finger)"/>
    <property type="match status" value="1"/>
</dbReference>
<keyword evidence="5" id="KW-0175">Coiled coil</keyword>
<feature type="domain" description="RING-type" evidence="6">
    <location>
        <begin position="15"/>
        <end position="61"/>
    </location>
</feature>
<dbReference type="PANTHER" id="PTHR25462">
    <property type="entry name" value="BONUS, ISOFORM C-RELATED"/>
    <property type="match status" value="1"/>
</dbReference>
<dbReference type="InterPro" id="IPR038648">
    <property type="entry name" value="PHR_sf"/>
</dbReference>
<dbReference type="OrthoDB" id="264520at2759"/>
<dbReference type="Proteomes" id="UP000683360">
    <property type="component" value="Unassembled WGS sequence"/>
</dbReference>
<dbReference type="InterPro" id="IPR012983">
    <property type="entry name" value="PHR"/>
</dbReference>
<accession>A0A8S3RNX5</accession>
<gene>
    <name evidence="8" type="ORF">MEDL_22752</name>
</gene>
<evidence type="ECO:0000256" key="3">
    <source>
        <dbReference type="ARBA" id="ARBA00022833"/>
    </source>
</evidence>
<dbReference type="PROSITE" id="PS50119">
    <property type="entry name" value="ZF_BBOX"/>
    <property type="match status" value="1"/>
</dbReference>
<evidence type="ECO:0000256" key="2">
    <source>
        <dbReference type="ARBA" id="ARBA00022771"/>
    </source>
</evidence>
<dbReference type="InterPro" id="IPR013083">
    <property type="entry name" value="Znf_RING/FYVE/PHD"/>
</dbReference>
<feature type="domain" description="B box-type" evidence="7">
    <location>
        <begin position="97"/>
        <end position="147"/>
    </location>
</feature>